<evidence type="ECO:0000256" key="4">
    <source>
        <dbReference type="HAMAP-Rule" id="MF_01082"/>
    </source>
</evidence>
<dbReference type="PANTHER" id="PTHR47811:SF1">
    <property type="entry name" value="TRNA PSEUDOURIDINE SYNTHASE D"/>
    <property type="match status" value="1"/>
</dbReference>
<evidence type="ECO:0000313" key="6">
    <source>
        <dbReference type="EMBL" id="CUB03121.1"/>
    </source>
</evidence>
<comment type="catalytic activity">
    <reaction evidence="4">
        <text>uridine(13) in tRNA = pseudouridine(13) in tRNA</text>
        <dbReference type="Rhea" id="RHEA:42540"/>
        <dbReference type="Rhea" id="RHEA-COMP:10105"/>
        <dbReference type="Rhea" id="RHEA-COMP:10106"/>
        <dbReference type="ChEBI" id="CHEBI:65314"/>
        <dbReference type="ChEBI" id="CHEBI:65315"/>
        <dbReference type="EC" id="5.4.99.27"/>
    </reaction>
</comment>
<proteinExistence type="inferred from homology"/>
<keyword evidence="2 4" id="KW-0819">tRNA processing</keyword>
<comment type="function">
    <text evidence="4">Responsible for synthesis of pseudouridine from uracil-13 in transfer RNAs.</text>
</comment>
<evidence type="ECO:0000256" key="1">
    <source>
        <dbReference type="ARBA" id="ARBA00007953"/>
    </source>
</evidence>
<comment type="similarity">
    <text evidence="1 4">Belongs to the pseudouridine synthase TruD family.</text>
</comment>
<dbReference type="AlphaFoldDB" id="A0A0K6IJ71"/>
<protein>
    <recommendedName>
        <fullName evidence="4">tRNA pseudouridine synthase D</fullName>
        <ecNumber evidence="4">5.4.99.27</ecNumber>
    </recommendedName>
    <alternativeName>
        <fullName evidence="4">tRNA pseudouridine(13) synthase</fullName>
    </alternativeName>
    <alternativeName>
        <fullName evidence="4">tRNA pseudouridylate synthase D</fullName>
    </alternativeName>
    <alternativeName>
        <fullName evidence="4">tRNA-uridine isomerase D</fullName>
    </alternativeName>
</protein>
<organism evidence="6 7">
    <name type="scientific">Marinomonas fungiae</name>
    <dbReference type="NCBI Taxonomy" id="1137284"/>
    <lineage>
        <taxon>Bacteria</taxon>
        <taxon>Pseudomonadati</taxon>
        <taxon>Pseudomonadota</taxon>
        <taxon>Gammaproteobacteria</taxon>
        <taxon>Oceanospirillales</taxon>
        <taxon>Oceanospirillaceae</taxon>
        <taxon>Marinomonas</taxon>
    </lineage>
</organism>
<dbReference type="InterPro" id="IPR011760">
    <property type="entry name" value="PsdUridine_synth_TruD_insert"/>
</dbReference>
<dbReference type="Gene3D" id="3.30.2340.10">
    <property type="entry name" value="TruD, insertion domain"/>
    <property type="match status" value="1"/>
</dbReference>
<gene>
    <name evidence="4" type="primary">truD</name>
    <name evidence="6" type="ORF">Ga0061065_102463</name>
</gene>
<dbReference type="InterPro" id="IPR001656">
    <property type="entry name" value="PsdUridine_synth_TruD"/>
</dbReference>
<dbReference type="OrthoDB" id="1550679at2"/>
<feature type="active site" description="Nucleophile" evidence="4">
    <location>
        <position position="78"/>
    </location>
</feature>
<dbReference type="InterPro" id="IPR043165">
    <property type="entry name" value="TruD_insert_sf"/>
</dbReference>
<dbReference type="SUPFAM" id="SSF55120">
    <property type="entry name" value="Pseudouridine synthase"/>
    <property type="match status" value="1"/>
</dbReference>
<feature type="domain" description="TRUD" evidence="5">
    <location>
        <begin position="158"/>
        <end position="312"/>
    </location>
</feature>
<name>A0A0K6IJ71_9GAMM</name>
<dbReference type="PANTHER" id="PTHR47811">
    <property type="entry name" value="TRNA PSEUDOURIDINE SYNTHASE D"/>
    <property type="match status" value="1"/>
</dbReference>
<reference evidence="7" key="1">
    <citation type="submission" date="2015-08" db="EMBL/GenBank/DDBJ databases">
        <authorList>
            <person name="Varghese N."/>
        </authorList>
    </citation>
    <scope>NUCLEOTIDE SEQUENCE [LARGE SCALE GENOMIC DNA]</scope>
    <source>
        <strain evidence="7">JCM 18476</strain>
    </source>
</reference>
<dbReference type="STRING" id="1137284.GCA_001418205_00968"/>
<dbReference type="Gene3D" id="3.30.2350.20">
    <property type="entry name" value="TruD, catalytic domain"/>
    <property type="match status" value="1"/>
</dbReference>
<accession>A0A0K6IJ71</accession>
<dbReference type="GO" id="GO:0160150">
    <property type="term" value="F:tRNA pseudouridine(13) synthase activity"/>
    <property type="evidence" value="ECO:0007669"/>
    <property type="project" value="UniProtKB-EC"/>
</dbReference>
<dbReference type="Pfam" id="PF01142">
    <property type="entry name" value="TruD"/>
    <property type="match status" value="2"/>
</dbReference>
<evidence type="ECO:0000259" key="5">
    <source>
        <dbReference type="PROSITE" id="PS50984"/>
    </source>
</evidence>
<dbReference type="InterPro" id="IPR020103">
    <property type="entry name" value="PsdUridine_synth_cat_dom_sf"/>
</dbReference>
<dbReference type="RefSeq" id="WP_055462078.1">
    <property type="nucleotide sequence ID" value="NZ_CYHG01000002.1"/>
</dbReference>
<dbReference type="EMBL" id="CYHG01000002">
    <property type="protein sequence ID" value="CUB03121.1"/>
    <property type="molecule type" value="Genomic_DNA"/>
</dbReference>
<dbReference type="GO" id="GO:0031119">
    <property type="term" value="P:tRNA pseudouridine synthesis"/>
    <property type="evidence" value="ECO:0007669"/>
    <property type="project" value="UniProtKB-UniRule"/>
</dbReference>
<dbReference type="InterPro" id="IPR042214">
    <property type="entry name" value="TruD_catalytic"/>
</dbReference>
<keyword evidence="7" id="KW-1185">Reference proteome</keyword>
<dbReference type="HAMAP" id="MF_01082">
    <property type="entry name" value="TruD"/>
    <property type="match status" value="1"/>
</dbReference>
<evidence type="ECO:0000256" key="3">
    <source>
        <dbReference type="ARBA" id="ARBA00023235"/>
    </source>
</evidence>
<dbReference type="GO" id="GO:0005829">
    <property type="term" value="C:cytosol"/>
    <property type="evidence" value="ECO:0007669"/>
    <property type="project" value="TreeGrafter"/>
</dbReference>
<dbReference type="PROSITE" id="PS50984">
    <property type="entry name" value="TRUD"/>
    <property type="match status" value="1"/>
</dbReference>
<evidence type="ECO:0000256" key="2">
    <source>
        <dbReference type="ARBA" id="ARBA00022694"/>
    </source>
</evidence>
<keyword evidence="3 4" id="KW-0413">Isomerase</keyword>
<dbReference type="Proteomes" id="UP000182769">
    <property type="component" value="Unassembled WGS sequence"/>
</dbReference>
<dbReference type="EC" id="5.4.99.27" evidence="4"/>
<sequence>MNTQWQYAWTEPQASADLKAFASDFLVEEVLGFEPEGKGEFVYLWVEKQGVNTDYLAKRLAQAADISPSRVSYAGVKDRHACTRQWFCLHIIGQAPDLTVIEQVFRDPEVVRVLRQTRHSKKLRTGGLQGNRFVLRLRNLQGDRAEIEQRLSLIERFGVPNYYGEQRFGIQGNNLVNGYEFVMPGRKGTHKLNKTQSFWLSAIRSWFFNEALSSFVQQGSWDLLSIGDIAQPRDGSQSFRIKELTLEQLYRNRNGDISPVLPLISDGWPMGTNPERAQAMQTLYQNHQALLAGLISFDFSRDSRATRIVPNNMAWELLSKQGEADQLVLQFDLPKGAFATSVLRELFNINDKSQEKHNEITFSE</sequence>
<evidence type="ECO:0000313" key="7">
    <source>
        <dbReference type="Proteomes" id="UP000182769"/>
    </source>
</evidence>
<dbReference type="InterPro" id="IPR050170">
    <property type="entry name" value="TruD_pseudoU_synthase"/>
</dbReference>
<dbReference type="GO" id="GO:0003723">
    <property type="term" value="F:RNA binding"/>
    <property type="evidence" value="ECO:0007669"/>
    <property type="project" value="InterPro"/>
</dbReference>